<gene>
    <name evidence="2" type="ORF">TWF506_007587</name>
</gene>
<feature type="compositionally biased region" description="Basic residues" evidence="1">
    <location>
        <begin position="22"/>
        <end position="37"/>
    </location>
</feature>
<dbReference type="AlphaFoldDB" id="A0AAN8PI42"/>
<evidence type="ECO:0000313" key="3">
    <source>
        <dbReference type="Proteomes" id="UP001307849"/>
    </source>
</evidence>
<feature type="region of interest" description="Disordered" evidence="1">
    <location>
        <begin position="1"/>
        <end position="208"/>
    </location>
</feature>
<feature type="compositionally biased region" description="Acidic residues" evidence="1">
    <location>
        <begin position="330"/>
        <end position="348"/>
    </location>
</feature>
<reference evidence="2 3" key="1">
    <citation type="submission" date="2019-10" db="EMBL/GenBank/DDBJ databases">
        <authorList>
            <person name="Palmer J.M."/>
        </authorList>
    </citation>
    <scope>NUCLEOTIDE SEQUENCE [LARGE SCALE GENOMIC DNA]</scope>
    <source>
        <strain evidence="2 3">TWF506</strain>
    </source>
</reference>
<feature type="compositionally biased region" description="Low complexity" evidence="1">
    <location>
        <begin position="82"/>
        <end position="127"/>
    </location>
</feature>
<organism evidence="2 3">
    <name type="scientific">Arthrobotrys conoides</name>
    <dbReference type="NCBI Taxonomy" id="74498"/>
    <lineage>
        <taxon>Eukaryota</taxon>
        <taxon>Fungi</taxon>
        <taxon>Dikarya</taxon>
        <taxon>Ascomycota</taxon>
        <taxon>Pezizomycotina</taxon>
        <taxon>Orbiliomycetes</taxon>
        <taxon>Orbiliales</taxon>
        <taxon>Orbiliaceae</taxon>
        <taxon>Arthrobotrys</taxon>
    </lineage>
</organism>
<evidence type="ECO:0000256" key="1">
    <source>
        <dbReference type="SAM" id="MobiDB-lite"/>
    </source>
</evidence>
<feature type="compositionally biased region" description="Pro residues" evidence="1">
    <location>
        <begin position="1"/>
        <end position="11"/>
    </location>
</feature>
<proteinExistence type="predicted"/>
<sequence length="385" mass="42740">MDFLNHPPPDQKPSRTTAAFSKLRRIPSFKRSKSTSKSKKEDRHNYNNNHDLNPSKPKSTKPSPPPNTRRVTGTTPPPLPYSQPSSAQQPEPSKSKSKLSQLKSRFSNLLSPPSSSSKPTSLTSTPSSTPPKPSLQIPTPPPPPSPIPPPSPTPSSSPAQSFHTTYSTLSLPEPPTPPPISPPTPPTPSPISPPELVPIPPPPSDIISISSVASTDAIYQHSNPTKFWNNIHKRNERKRLAAERLKEASKGVSVCERIRRDRFSRKKVVVEEGEEGDRVYVDHEVDDDDVEDMGEEEEGAAYIGFNWVKKLEERYYGLDERDSSSKVDVNEDVNVEDTTQQDDGEDNDQERTHTYWEKMDELRRAVANAVVDMALKPSGWGKVVD</sequence>
<accession>A0AAN8PI42</accession>
<feature type="compositionally biased region" description="Pro residues" evidence="1">
    <location>
        <begin position="128"/>
        <end position="155"/>
    </location>
</feature>
<dbReference type="EMBL" id="JAVHJM010000004">
    <property type="protein sequence ID" value="KAK6515244.1"/>
    <property type="molecule type" value="Genomic_DNA"/>
</dbReference>
<comment type="caution">
    <text evidence="2">The sequence shown here is derived from an EMBL/GenBank/DDBJ whole genome shotgun (WGS) entry which is preliminary data.</text>
</comment>
<dbReference type="Proteomes" id="UP001307849">
    <property type="component" value="Unassembled WGS sequence"/>
</dbReference>
<evidence type="ECO:0000313" key="2">
    <source>
        <dbReference type="EMBL" id="KAK6515244.1"/>
    </source>
</evidence>
<keyword evidence="3" id="KW-1185">Reference proteome</keyword>
<protein>
    <submittedName>
        <fullName evidence="2">Uncharacterized protein</fullName>
    </submittedName>
</protein>
<name>A0AAN8PI42_9PEZI</name>
<feature type="compositionally biased region" description="Pro residues" evidence="1">
    <location>
        <begin position="172"/>
        <end position="204"/>
    </location>
</feature>
<feature type="region of interest" description="Disordered" evidence="1">
    <location>
        <begin position="322"/>
        <end position="353"/>
    </location>
</feature>